<sequence length="82" mass="9296">MATLTIRNLPDHVKDRLRVRAAHNGRSMEAEARMILEESLVEPGTVDLSWVEAFIEIGRTYGPVDLPVPPREVEPAWTFDEP</sequence>
<name>A0A846X4T6_9ACTN</name>
<keyword evidence="3" id="KW-1185">Reference proteome</keyword>
<dbReference type="InterPro" id="IPR010985">
    <property type="entry name" value="Ribbon_hlx_hlx"/>
</dbReference>
<dbReference type="InterPro" id="IPR013321">
    <property type="entry name" value="Arc_rbn_hlx_hlx"/>
</dbReference>
<comment type="caution">
    <text evidence="2">The sequence shown here is derived from an EMBL/GenBank/DDBJ whole genome shotgun (WGS) entry which is preliminary data.</text>
</comment>
<organism evidence="2 3">
    <name type="scientific">Tsukamurella spumae</name>
    <dbReference type="NCBI Taxonomy" id="44753"/>
    <lineage>
        <taxon>Bacteria</taxon>
        <taxon>Bacillati</taxon>
        <taxon>Actinomycetota</taxon>
        <taxon>Actinomycetes</taxon>
        <taxon>Mycobacteriales</taxon>
        <taxon>Tsukamurellaceae</taxon>
        <taxon>Tsukamurella</taxon>
    </lineage>
</organism>
<dbReference type="RefSeq" id="WP_168547619.1">
    <property type="nucleotide sequence ID" value="NZ_BAAAKS010000002.1"/>
</dbReference>
<dbReference type="Gene3D" id="1.10.1220.10">
    <property type="entry name" value="Met repressor-like"/>
    <property type="match status" value="1"/>
</dbReference>
<protein>
    <submittedName>
        <fullName evidence="2">Arc family DNA-binding protein</fullName>
    </submittedName>
</protein>
<dbReference type="InterPro" id="IPR053853">
    <property type="entry name" value="FitA-like_RHH"/>
</dbReference>
<dbReference type="EMBL" id="JAAXOQ010000039">
    <property type="protein sequence ID" value="NKY20697.1"/>
    <property type="molecule type" value="Genomic_DNA"/>
</dbReference>
<dbReference type="GO" id="GO:0006355">
    <property type="term" value="P:regulation of DNA-templated transcription"/>
    <property type="evidence" value="ECO:0007669"/>
    <property type="project" value="InterPro"/>
</dbReference>
<feature type="domain" description="Antitoxin FitA-like ribbon-helix-helix" evidence="1">
    <location>
        <begin position="2"/>
        <end position="39"/>
    </location>
</feature>
<proteinExistence type="predicted"/>
<evidence type="ECO:0000313" key="3">
    <source>
        <dbReference type="Proteomes" id="UP000582646"/>
    </source>
</evidence>
<gene>
    <name evidence="2" type="ORF">HF999_20275</name>
</gene>
<dbReference type="Pfam" id="PF22513">
    <property type="entry name" value="FitA-like_RHH"/>
    <property type="match status" value="1"/>
</dbReference>
<accession>A0A846X4T6</accession>
<dbReference type="SUPFAM" id="SSF47598">
    <property type="entry name" value="Ribbon-helix-helix"/>
    <property type="match status" value="1"/>
</dbReference>
<evidence type="ECO:0000313" key="2">
    <source>
        <dbReference type="EMBL" id="NKY20697.1"/>
    </source>
</evidence>
<dbReference type="AlphaFoldDB" id="A0A846X4T6"/>
<evidence type="ECO:0000259" key="1">
    <source>
        <dbReference type="Pfam" id="PF22513"/>
    </source>
</evidence>
<keyword evidence="2" id="KW-0238">DNA-binding</keyword>
<dbReference type="GO" id="GO:0003677">
    <property type="term" value="F:DNA binding"/>
    <property type="evidence" value="ECO:0007669"/>
    <property type="project" value="UniProtKB-KW"/>
</dbReference>
<dbReference type="Proteomes" id="UP000582646">
    <property type="component" value="Unassembled WGS sequence"/>
</dbReference>
<reference evidence="2 3" key="1">
    <citation type="submission" date="2020-04" db="EMBL/GenBank/DDBJ databases">
        <title>MicrobeNet Type strains.</title>
        <authorList>
            <person name="Nicholson A.C."/>
        </authorList>
    </citation>
    <scope>NUCLEOTIDE SEQUENCE [LARGE SCALE GENOMIC DNA]</scope>
    <source>
        <strain evidence="2 3">DSM 44113</strain>
    </source>
</reference>